<proteinExistence type="predicted"/>
<dbReference type="SUPFAM" id="SSF53649">
    <property type="entry name" value="Alkaline phosphatase-like"/>
    <property type="match status" value="1"/>
</dbReference>
<keyword evidence="1" id="KW-1133">Transmembrane helix</keyword>
<feature type="transmembrane region" description="Helical" evidence="1">
    <location>
        <begin position="26"/>
        <end position="47"/>
    </location>
</feature>
<keyword evidence="4" id="KW-1185">Reference proteome</keyword>
<feature type="transmembrane region" description="Helical" evidence="1">
    <location>
        <begin position="149"/>
        <end position="167"/>
    </location>
</feature>
<dbReference type="GO" id="GO:0016787">
    <property type="term" value="F:hydrolase activity"/>
    <property type="evidence" value="ECO:0007669"/>
    <property type="project" value="UniProtKB-KW"/>
</dbReference>
<dbReference type="RefSeq" id="WP_147089534.1">
    <property type="nucleotide sequence ID" value="NZ_BAABJD010000001.1"/>
</dbReference>
<dbReference type="GO" id="GO:0016740">
    <property type="term" value="F:transferase activity"/>
    <property type="evidence" value="ECO:0007669"/>
    <property type="project" value="UniProtKB-KW"/>
</dbReference>
<sequence>MASAPLAATTAKQPRQPIAHHEWRHLANWLLAWVVLANLGYMLMWIIGAPPRHSEILAIGVVGLIVRTQVRWIQYLAFIGVSLYSLLNFIAALFNLAISSLLSSVGFFVELDPSQSVEYVIAGSAVILLCGIAWKALRRPASFADARIVLIAGAIVIALALFDQWMGAGMRGHYKRIAAADAPFESARSKSGLLGPAHAHGRNVMVIVVESLGVPNGNAELQRLLFARYKSPEVKAKFDLSFGSTTYYNSTTAAEIRELCGRWGDYYDLIEARDSTCLPAELARKGYETRAYHSFTGEFFDRQYWYPNIGFQHRTFGPELIAKGAGNCGGVFPGACDRDVPRQLAVQLKAATKPQFLYWLTVNTHLPVPTGSNLDVDRCGQVSAELREKFPMVCRQVGLWSQLDAAIVKEITAPDFPATDILIVGDHMPPYFDRKTRSQFAPDRVPYLLLRWKGDGKPDAPQLAVAGKAK</sequence>
<dbReference type="Gene3D" id="3.40.720.10">
    <property type="entry name" value="Alkaline Phosphatase, subunit A"/>
    <property type="match status" value="1"/>
</dbReference>
<feature type="transmembrane region" description="Helical" evidence="1">
    <location>
        <begin position="75"/>
        <end position="99"/>
    </location>
</feature>
<dbReference type="EMBL" id="CP042345">
    <property type="protein sequence ID" value="QEA15556.1"/>
    <property type="molecule type" value="Genomic_DNA"/>
</dbReference>
<dbReference type="KEGG" id="ngf:FRF71_05065"/>
<keyword evidence="1" id="KW-0812">Transmembrane</keyword>
<dbReference type="Pfam" id="PF00884">
    <property type="entry name" value="Sulfatase"/>
    <property type="match status" value="1"/>
</dbReference>
<dbReference type="Proteomes" id="UP000321172">
    <property type="component" value="Chromosome"/>
</dbReference>
<keyword evidence="3" id="KW-0808">Transferase</keyword>
<evidence type="ECO:0000313" key="3">
    <source>
        <dbReference type="EMBL" id="QEA15556.1"/>
    </source>
</evidence>
<evidence type="ECO:0000313" key="4">
    <source>
        <dbReference type="Proteomes" id="UP000321172"/>
    </source>
</evidence>
<organism evidence="3 4">
    <name type="scientific">Novosphingobium ginsenosidimutans</name>
    <dbReference type="NCBI Taxonomy" id="1176536"/>
    <lineage>
        <taxon>Bacteria</taxon>
        <taxon>Pseudomonadati</taxon>
        <taxon>Pseudomonadota</taxon>
        <taxon>Alphaproteobacteria</taxon>
        <taxon>Sphingomonadales</taxon>
        <taxon>Sphingomonadaceae</taxon>
        <taxon>Novosphingobium</taxon>
    </lineage>
</organism>
<dbReference type="OrthoDB" id="5363296at2"/>
<reference evidence="3 4" key="1">
    <citation type="journal article" date="2013" name="J. Microbiol. Biotechnol.">
        <title>Novosphingobium ginsenosidimutans sp. nov., with the ability to convert ginsenoside.</title>
        <authorList>
            <person name="Kim J.K."/>
            <person name="He D."/>
            <person name="Liu Q.M."/>
            <person name="Park H.Y."/>
            <person name="Jung M.S."/>
            <person name="Yoon M.H."/>
            <person name="Kim S.C."/>
            <person name="Im W.T."/>
        </authorList>
    </citation>
    <scope>NUCLEOTIDE SEQUENCE [LARGE SCALE GENOMIC DNA]</scope>
    <source>
        <strain evidence="3 4">FW-6</strain>
    </source>
</reference>
<gene>
    <name evidence="3" type="ORF">FRF71_05065</name>
</gene>
<keyword evidence="1" id="KW-0472">Membrane</keyword>
<dbReference type="InterPro" id="IPR017850">
    <property type="entry name" value="Alkaline_phosphatase_core_sf"/>
</dbReference>
<dbReference type="AlphaFoldDB" id="A0A5B8S218"/>
<feature type="domain" description="Sulfatase N-terminal" evidence="2">
    <location>
        <begin position="202"/>
        <end position="433"/>
    </location>
</feature>
<evidence type="ECO:0000259" key="2">
    <source>
        <dbReference type="Pfam" id="PF00884"/>
    </source>
</evidence>
<accession>A0A5B8S218</accession>
<evidence type="ECO:0000256" key="1">
    <source>
        <dbReference type="SAM" id="Phobius"/>
    </source>
</evidence>
<keyword evidence="3" id="KW-0378">Hydrolase</keyword>
<protein>
    <submittedName>
        <fullName evidence="3">Sulfatase-like hydrolase/transferase</fullName>
    </submittedName>
</protein>
<name>A0A5B8S218_9SPHN</name>
<feature type="transmembrane region" description="Helical" evidence="1">
    <location>
        <begin position="119"/>
        <end position="137"/>
    </location>
</feature>
<dbReference type="InterPro" id="IPR000917">
    <property type="entry name" value="Sulfatase_N"/>
</dbReference>